<feature type="domain" description="SUZ" evidence="2">
    <location>
        <begin position="161"/>
        <end position="236"/>
    </location>
</feature>
<evidence type="ECO:0000256" key="1">
    <source>
        <dbReference type="SAM" id="MobiDB-lite"/>
    </source>
</evidence>
<comment type="caution">
    <text evidence="3">The sequence shown here is derived from an EMBL/GenBank/DDBJ whole genome shotgun (WGS) entry which is preliminary data.</text>
</comment>
<feature type="compositionally biased region" description="Low complexity" evidence="1">
    <location>
        <begin position="545"/>
        <end position="554"/>
    </location>
</feature>
<gene>
    <name evidence="3" type="ORF">PYW07_011637</name>
</gene>
<feature type="domain" description="SUZ" evidence="2">
    <location>
        <begin position="377"/>
        <end position="452"/>
    </location>
</feature>
<feature type="domain" description="SUZ" evidence="2">
    <location>
        <begin position="269"/>
        <end position="344"/>
    </location>
</feature>
<feature type="region of interest" description="Disordered" evidence="1">
    <location>
        <begin position="145"/>
        <end position="167"/>
    </location>
</feature>
<dbReference type="SUPFAM" id="SSF82708">
    <property type="entry name" value="R3H domain"/>
    <property type="match status" value="1"/>
</dbReference>
<dbReference type="PANTHER" id="PTHR15672:SF8">
    <property type="entry name" value="PROTEIN ENCORE"/>
    <property type="match status" value="1"/>
</dbReference>
<dbReference type="AlphaFoldDB" id="A0AAD7Y6S7"/>
<feature type="domain" description="SUZ" evidence="2">
    <location>
        <begin position="444"/>
        <end position="506"/>
    </location>
</feature>
<keyword evidence="4" id="KW-1185">Reference proteome</keyword>
<dbReference type="PROSITE" id="PS51673">
    <property type="entry name" value="SUZ"/>
    <property type="match status" value="5"/>
</dbReference>
<dbReference type="Proteomes" id="UP001231518">
    <property type="component" value="Chromosome 29"/>
</dbReference>
<feature type="compositionally biased region" description="Low complexity" evidence="1">
    <location>
        <begin position="762"/>
        <end position="788"/>
    </location>
</feature>
<dbReference type="InterPro" id="IPR051937">
    <property type="entry name" value="R3H_domain_containing"/>
</dbReference>
<feature type="compositionally biased region" description="Basic and acidic residues" evidence="1">
    <location>
        <begin position="688"/>
        <end position="703"/>
    </location>
</feature>
<feature type="region of interest" description="Disordered" evidence="1">
    <location>
        <begin position="200"/>
        <end position="219"/>
    </location>
</feature>
<protein>
    <recommendedName>
        <fullName evidence="2">SUZ domain-containing protein</fullName>
    </recommendedName>
</protein>
<feature type="domain" description="SUZ" evidence="2">
    <location>
        <begin position="54"/>
        <end position="128"/>
    </location>
</feature>
<feature type="compositionally biased region" description="Polar residues" evidence="1">
    <location>
        <begin position="594"/>
        <end position="612"/>
    </location>
</feature>
<dbReference type="GO" id="GO:0003676">
    <property type="term" value="F:nucleic acid binding"/>
    <property type="evidence" value="ECO:0007669"/>
    <property type="project" value="InterPro"/>
</dbReference>
<feature type="region of interest" description="Disordered" evidence="1">
    <location>
        <begin position="308"/>
        <end position="327"/>
    </location>
</feature>
<dbReference type="PANTHER" id="PTHR15672">
    <property type="entry name" value="CAMP-REGULATED PHOSPHOPROTEIN 21 RELATED R3H DOMAIN CONTAINING PROTEIN"/>
    <property type="match status" value="1"/>
</dbReference>
<dbReference type="InterPro" id="IPR024771">
    <property type="entry name" value="SUZ"/>
</dbReference>
<proteinExistence type="predicted"/>
<feature type="region of interest" description="Disordered" evidence="1">
    <location>
        <begin position="93"/>
        <end position="113"/>
    </location>
</feature>
<feature type="region of interest" description="Disordered" evidence="1">
    <location>
        <begin position="362"/>
        <end position="381"/>
    </location>
</feature>
<dbReference type="Pfam" id="PF12752">
    <property type="entry name" value="SUZ"/>
    <property type="match status" value="8"/>
</dbReference>
<feature type="region of interest" description="Disordered" evidence="1">
    <location>
        <begin position="762"/>
        <end position="799"/>
    </location>
</feature>
<evidence type="ECO:0000313" key="4">
    <source>
        <dbReference type="Proteomes" id="UP001231518"/>
    </source>
</evidence>
<dbReference type="Gene3D" id="3.30.1370.50">
    <property type="entry name" value="R3H-like domain"/>
    <property type="match status" value="1"/>
</dbReference>
<accession>A0AAD7Y6S7</accession>
<feature type="region of interest" description="Disordered" evidence="1">
    <location>
        <begin position="469"/>
        <end position="490"/>
    </location>
</feature>
<feature type="region of interest" description="Disordered" evidence="1">
    <location>
        <begin position="661"/>
        <end position="703"/>
    </location>
</feature>
<evidence type="ECO:0000313" key="3">
    <source>
        <dbReference type="EMBL" id="KAJ8704449.1"/>
    </source>
</evidence>
<sequence length="973" mass="109343">MFCSSRCIVRFPVMTSYGRMLVHRCAALFQLSHHLDMTNKTSVLVSKSGTSGGRIPCTSFKEWCTASFPPSPLRHAPEPPHAKSILKRDTHSLDEPGAGSLANNRSKSLEQREREYEKVRRRIFSSVSVFIIISANRSILKRDTHSLDEPGAGSLANNRSKSLEQREREYEKVRRRIFSSVSVFIIISANRSILKRDTHSLDEPGAGSLANNRSKSLEQREREYEKVRRRIFSSVSVFIIISANRSILKRDTHSLDEPGAGSLANNRSKSLEQREREYEKVRRRIFSSVSVFIIISANRSILKRDTHSLDEPGAGSLANNRSKSLEQREREYEKVRRRIFSSVSVFIIISANRSILKRDTHSLDEPGAGSLANNRSKSLEQREREYEKVRRRIFSSVSVFIIISANRSILKRDTHSLDEPGAGSLANNRSKSLEQREREYEKVRRRIFSSVSVFIIISANRSILKRDTHSLDEPGAGSLANNRSKSLEQREREYEKVRRRIFSSQDESQWPWLATGPIKLLTPEAGGRNKLLKVQSLEGSGPGSSGSWRGARGPVSKSHSFGGYAAAEPHTPRLLSRQGDLASSSWRLSPSSSGYKTLSLRSTDSITPSPTGGASPEPGVNASIPVSGAESAGVVWCVTDMSAVPPGAMVIHPHTGRPLTNPDGSVYQFDPANPPVLYDPTTVPNDQQKLDPNSEKRRGRLEKQHSFIDNEGECQPNEDCRSKCCCDCRRDDGCQLKTAAEKETIPKPASPFEPTPQIISTQEETTPPQQQQLQQQQQPDYEQLNNQQPDYEQPSEHHPEQYELPNQQVAYEPPTNQKAYEPVRSFEPANQSVVNNGINGRVGKGGEAQEIQYQGYQQGYRTEEVTSPPQMVNHYVPHEVSMPVMSQQKVQQLPLPDPNIRQMPMTNMVYQAPMAQGYNPYQCRVEPSLQMYPQVLQTEEHKLAPSPHPNDNAFRIGEFSYILSVSTSIARYS</sequence>
<dbReference type="CDD" id="cd02642">
    <property type="entry name" value="R3H_encore_like"/>
    <property type="match status" value="1"/>
</dbReference>
<feature type="compositionally biased region" description="Low complexity" evidence="1">
    <location>
        <begin position="583"/>
        <end position="593"/>
    </location>
</feature>
<dbReference type="InterPro" id="IPR036867">
    <property type="entry name" value="R3H_dom_sf"/>
</dbReference>
<organism evidence="3 4">
    <name type="scientific">Mythimna separata</name>
    <name type="common">Oriental armyworm</name>
    <name type="synonym">Pseudaletia separata</name>
    <dbReference type="NCBI Taxonomy" id="271217"/>
    <lineage>
        <taxon>Eukaryota</taxon>
        <taxon>Metazoa</taxon>
        <taxon>Ecdysozoa</taxon>
        <taxon>Arthropoda</taxon>
        <taxon>Hexapoda</taxon>
        <taxon>Insecta</taxon>
        <taxon>Pterygota</taxon>
        <taxon>Neoptera</taxon>
        <taxon>Endopterygota</taxon>
        <taxon>Lepidoptera</taxon>
        <taxon>Glossata</taxon>
        <taxon>Ditrysia</taxon>
        <taxon>Noctuoidea</taxon>
        <taxon>Noctuidae</taxon>
        <taxon>Noctuinae</taxon>
        <taxon>Hadenini</taxon>
        <taxon>Mythimna</taxon>
    </lineage>
</organism>
<evidence type="ECO:0000259" key="2">
    <source>
        <dbReference type="PROSITE" id="PS51673"/>
    </source>
</evidence>
<feature type="region of interest" description="Disordered" evidence="1">
    <location>
        <begin position="535"/>
        <end position="625"/>
    </location>
</feature>
<dbReference type="EMBL" id="JARGEI010000031">
    <property type="protein sequence ID" value="KAJ8704449.1"/>
    <property type="molecule type" value="Genomic_DNA"/>
</dbReference>
<reference evidence="3" key="1">
    <citation type="submission" date="2023-03" db="EMBL/GenBank/DDBJ databases">
        <title>Chromosome-level genomes of two armyworms, Mythimna separata and Mythimna loreyi, provide insights into the biosynthesis and reception of sex pheromones.</title>
        <authorList>
            <person name="Zhao H."/>
        </authorList>
    </citation>
    <scope>NUCLEOTIDE SEQUENCE</scope>
    <source>
        <strain evidence="3">BeijingLab</strain>
        <tissue evidence="3">Pupa</tissue>
    </source>
</reference>
<feature type="region of interest" description="Disordered" evidence="1">
    <location>
        <begin position="415"/>
        <end position="435"/>
    </location>
</feature>
<name>A0AAD7Y6S7_MYTSE</name>
<feature type="region of interest" description="Disordered" evidence="1">
    <location>
        <begin position="254"/>
        <end position="273"/>
    </location>
</feature>